<dbReference type="PANTHER" id="PTHR16295">
    <property type="entry name" value="TRAF-TYPE ZINC FINGER PROTEIN-RELATED"/>
    <property type="match status" value="1"/>
</dbReference>
<organism evidence="2">
    <name type="scientific">Salvia splendens</name>
    <name type="common">Scarlet sage</name>
    <dbReference type="NCBI Taxonomy" id="180675"/>
    <lineage>
        <taxon>Eukaryota</taxon>
        <taxon>Viridiplantae</taxon>
        <taxon>Streptophyta</taxon>
        <taxon>Embryophyta</taxon>
        <taxon>Tracheophyta</taxon>
        <taxon>Spermatophyta</taxon>
        <taxon>Magnoliopsida</taxon>
        <taxon>eudicotyledons</taxon>
        <taxon>Gunneridae</taxon>
        <taxon>Pentapetalae</taxon>
        <taxon>asterids</taxon>
        <taxon>lamiids</taxon>
        <taxon>Lamiales</taxon>
        <taxon>Lamiaceae</taxon>
        <taxon>Nepetoideae</taxon>
        <taxon>Mentheae</taxon>
        <taxon>Salviinae</taxon>
        <taxon>Salvia</taxon>
        <taxon>Salvia subgen. Calosphace</taxon>
        <taxon>core Calosphace</taxon>
    </lineage>
</organism>
<protein>
    <recommendedName>
        <fullName evidence="4">XIAP-associated factor 1</fullName>
    </recommendedName>
</protein>
<reference evidence="2" key="1">
    <citation type="submission" date="2018-01" db="EMBL/GenBank/DDBJ databases">
        <authorList>
            <person name="Mao J.F."/>
        </authorList>
    </citation>
    <scope>NUCLEOTIDE SEQUENCE</scope>
    <source>
        <strain evidence="2">Huo1</strain>
        <tissue evidence="2">Leaf</tissue>
    </source>
</reference>
<keyword evidence="1" id="KW-0472">Membrane</keyword>
<accession>A0A8X9AE64</accession>
<reference evidence="2" key="2">
    <citation type="submission" date="2020-08" db="EMBL/GenBank/DDBJ databases">
        <title>Plant Genome Project.</title>
        <authorList>
            <person name="Zhang R.-G."/>
        </authorList>
    </citation>
    <scope>NUCLEOTIDE SEQUENCE</scope>
    <source>
        <strain evidence="2">Huo1</strain>
        <tissue evidence="2">Leaf</tissue>
    </source>
</reference>
<feature type="transmembrane region" description="Helical" evidence="1">
    <location>
        <begin position="172"/>
        <end position="190"/>
    </location>
</feature>
<sequence length="200" mass="22422">MAGVSDDQVTSVCGHCDRAIPSSNIDLHFAHCSRNLEKCKVCGDMIPRKHTEEHFLSTHAPVCCSLCSETMDRDILDVHKGENCPKRIVTCEYCEFPLPAIDLLEHQEVCGNRTELCYMCHKYIRLREMHSHVSRCTGAVSTVAESSRLKTARDVVLGAPRRQPREFSPRRLLFTIAITGIAVLLGSLFFQRKPGPTPVN</sequence>
<evidence type="ECO:0000256" key="1">
    <source>
        <dbReference type="SAM" id="Phobius"/>
    </source>
</evidence>
<keyword evidence="3" id="KW-1185">Reference proteome</keyword>
<gene>
    <name evidence="2" type="ORF">SASPL_102974</name>
</gene>
<dbReference type="Gene3D" id="3.30.40.10">
    <property type="entry name" value="Zinc/RING finger domain, C3HC4 (zinc finger)"/>
    <property type="match status" value="2"/>
</dbReference>
<dbReference type="AlphaFoldDB" id="A0A8X9AE64"/>
<evidence type="ECO:0000313" key="3">
    <source>
        <dbReference type="Proteomes" id="UP000298416"/>
    </source>
</evidence>
<proteinExistence type="predicted"/>
<dbReference type="InterPro" id="IPR013083">
    <property type="entry name" value="Znf_RING/FYVE/PHD"/>
</dbReference>
<evidence type="ECO:0008006" key="4">
    <source>
        <dbReference type="Google" id="ProtNLM"/>
    </source>
</evidence>
<keyword evidence="1" id="KW-0812">Transmembrane</keyword>
<dbReference type="EMBL" id="PNBA02000001">
    <property type="protein sequence ID" value="KAG6438041.1"/>
    <property type="molecule type" value="Genomic_DNA"/>
</dbReference>
<keyword evidence="1" id="KW-1133">Transmembrane helix</keyword>
<dbReference type="GO" id="GO:0005739">
    <property type="term" value="C:mitochondrion"/>
    <property type="evidence" value="ECO:0007669"/>
    <property type="project" value="TreeGrafter"/>
</dbReference>
<evidence type="ECO:0000313" key="2">
    <source>
        <dbReference type="EMBL" id="KAG6438041.1"/>
    </source>
</evidence>
<dbReference type="PANTHER" id="PTHR16295:SF10">
    <property type="entry name" value="EXPRESSED PROTEIN"/>
    <property type="match status" value="1"/>
</dbReference>
<comment type="caution">
    <text evidence="2">The sequence shown here is derived from an EMBL/GenBank/DDBJ whole genome shotgun (WGS) entry which is preliminary data.</text>
</comment>
<dbReference type="InterPro" id="IPR051986">
    <property type="entry name" value="Innate_Immune_Apopt_Reg"/>
</dbReference>
<dbReference type="Proteomes" id="UP000298416">
    <property type="component" value="Unassembled WGS sequence"/>
</dbReference>
<name>A0A8X9AE64_SALSN</name>